<sequence>MKLIHGSLVVIFSFATILGAGRTAGKSVVVPCAGSKKDVWCGRLNVPKSNKGGAAIFLLQKPFKLKTKTKNRPETVLVCDSRDVFKQLCCPSTFKPRPVKGVKDAFTASPIEVNKACTPPPTTTTVKKTN</sequence>
<comment type="caution">
    <text evidence="2">The sequence shown here is derived from an EMBL/GenBank/DDBJ whole genome shotgun (WGS) entry which is preliminary data.</text>
</comment>
<dbReference type="EMBL" id="VDEP01000471">
    <property type="protein sequence ID" value="KAA1075972.1"/>
    <property type="molecule type" value="Genomic_DNA"/>
</dbReference>
<dbReference type="AlphaFoldDB" id="A0A5B0MGV4"/>
<name>A0A5B0MGV4_PUCGR</name>
<gene>
    <name evidence="2" type="ORF">PGTUg99_031869</name>
</gene>
<dbReference type="Proteomes" id="UP000325313">
    <property type="component" value="Unassembled WGS sequence"/>
</dbReference>
<evidence type="ECO:0000256" key="1">
    <source>
        <dbReference type="SAM" id="SignalP"/>
    </source>
</evidence>
<proteinExistence type="predicted"/>
<feature type="chain" id="PRO_5022729358" evidence="1">
    <location>
        <begin position="20"/>
        <end position="130"/>
    </location>
</feature>
<evidence type="ECO:0000313" key="2">
    <source>
        <dbReference type="EMBL" id="KAA1075972.1"/>
    </source>
</evidence>
<keyword evidence="1" id="KW-0732">Signal</keyword>
<evidence type="ECO:0000313" key="3">
    <source>
        <dbReference type="Proteomes" id="UP000325313"/>
    </source>
</evidence>
<reference evidence="2 3" key="1">
    <citation type="submission" date="2019-05" db="EMBL/GenBank/DDBJ databases">
        <title>Emergence of the Ug99 lineage of the wheat stem rust pathogen through somatic hybridization.</title>
        <authorList>
            <person name="Li F."/>
            <person name="Upadhyaya N.M."/>
            <person name="Sperschneider J."/>
            <person name="Matny O."/>
            <person name="Nguyen-Phuc H."/>
            <person name="Mago R."/>
            <person name="Raley C."/>
            <person name="Miller M.E."/>
            <person name="Silverstein K.A.T."/>
            <person name="Henningsen E."/>
            <person name="Hirsch C.D."/>
            <person name="Visser B."/>
            <person name="Pretorius Z.A."/>
            <person name="Steffenson B.J."/>
            <person name="Schwessinger B."/>
            <person name="Dodds P.N."/>
            <person name="Figueroa M."/>
        </authorList>
    </citation>
    <scope>NUCLEOTIDE SEQUENCE [LARGE SCALE GENOMIC DNA]</scope>
    <source>
        <strain evidence="2 3">Ug99</strain>
    </source>
</reference>
<accession>A0A5B0MGV4</accession>
<feature type="signal peptide" evidence="1">
    <location>
        <begin position="1"/>
        <end position="19"/>
    </location>
</feature>
<protein>
    <submittedName>
        <fullName evidence="2">Uncharacterized protein</fullName>
    </submittedName>
</protein>
<organism evidence="2 3">
    <name type="scientific">Puccinia graminis f. sp. tritici</name>
    <dbReference type="NCBI Taxonomy" id="56615"/>
    <lineage>
        <taxon>Eukaryota</taxon>
        <taxon>Fungi</taxon>
        <taxon>Dikarya</taxon>
        <taxon>Basidiomycota</taxon>
        <taxon>Pucciniomycotina</taxon>
        <taxon>Pucciniomycetes</taxon>
        <taxon>Pucciniales</taxon>
        <taxon>Pucciniaceae</taxon>
        <taxon>Puccinia</taxon>
    </lineage>
</organism>